<name>U4L987_PYROM</name>
<dbReference type="AlphaFoldDB" id="U4L987"/>
<reference evidence="1 2" key="1">
    <citation type="journal article" date="2013" name="PLoS Genet.">
        <title>The genome and development-dependent transcriptomes of Pyronema confluens: a window into fungal evolution.</title>
        <authorList>
            <person name="Traeger S."/>
            <person name="Altegoer F."/>
            <person name="Freitag M."/>
            <person name="Gabaldon T."/>
            <person name="Kempken F."/>
            <person name="Kumar A."/>
            <person name="Marcet-Houben M."/>
            <person name="Poggeler S."/>
            <person name="Stajich J.E."/>
            <person name="Nowrousian M."/>
        </authorList>
    </citation>
    <scope>NUCLEOTIDE SEQUENCE [LARGE SCALE GENOMIC DNA]</scope>
    <source>
        <strain evidence="2">CBS 100304</strain>
        <tissue evidence="1">Vegetative mycelium</tissue>
    </source>
</reference>
<proteinExistence type="predicted"/>
<protein>
    <submittedName>
        <fullName evidence="1">Uncharacterized protein</fullName>
    </submittedName>
</protein>
<keyword evidence="2" id="KW-1185">Reference proteome</keyword>
<sequence length="35" mass="4181">MYLARPPSWHLHLQNLQSRSYYCGIPFQLHISVHS</sequence>
<organism evidence="1 2">
    <name type="scientific">Pyronema omphalodes (strain CBS 100304)</name>
    <name type="common">Pyronema confluens</name>
    <dbReference type="NCBI Taxonomy" id="1076935"/>
    <lineage>
        <taxon>Eukaryota</taxon>
        <taxon>Fungi</taxon>
        <taxon>Dikarya</taxon>
        <taxon>Ascomycota</taxon>
        <taxon>Pezizomycotina</taxon>
        <taxon>Pezizomycetes</taxon>
        <taxon>Pezizales</taxon>
        <taxon>Pyronemataceae</taxon>
        <taxon>Pyronema</taxon>
    </lineage>
</organism>
<dbReference type="EMBL" id="HF935855">
    <property type="protein sequence ID" value="CCX13618.1"/>
    <property type="molecule type" value="Genomic_DNA"/>
</dbReference>
<evidence type="ECO:0000313" key="2">
    <source>
        <dbReference type="Proteomes" id="UP000018144"/>
    </source>
</evidence>
<dbReference type="Proteomes" id="UP000018144">
    <property type="component" value="Unassembled WGS sequence"/>
</dbReference>
<gene>
    <name evidence="1" type="ORF">PCON_13211</name>
</gene>
<evidence type="ECO:0000313" key="1">
    <source>
        <dbReference type="EMBL" id="CCX13618.1"/>
    </source>
</evidence>
<accession>U4L987</accession>